<dbReference type="SUPFAM" id="SSF48452">
    <property type="entry name" value="TPR-like"/>
    <property type="match status" value="3"/>
</dbReference>
<dbReference type="AlphaFoldDB" id="A0A2M7EAD2"/>
<dbReference type="Pfam" id="PF13525">
    <property type="entry name" value="YfiO"/>
    <property type="match status" value="2"/>
</dbReference>
<accession>A0A2M7EAD2</accession>
<dbReference type="SMART" id="SM00028">
    <property type="entry name" value="TPR"/>
    <property type="match status" value="12"/>
</dbReference>
<keyword evidence="2" id="KW-0802">TPR repeat</keyword>
<dbReference type="Pfam" id="PF13432">
    <property type="entry name" value="TPR_16"/>
    <property type="match status" value="1"/>
</dbReference>
<proteinExistence type="predicted"/>
<dbReference type="Proteomes" id="UP000228886">
    <property type="component" value="Unassembled WGS sequence"/>
</dbReference>
<feature type="repeat" description="TPR" evidence="2">
    <location>
        <begin position="251"/>
        <end position="284"/>
    </location>
</feature>
<dbReference type="GO" id="GO:0051301">
    <property type="term" value="P:cell division"/>
    <property type="evidence" value="ECO:0007669"/>
    <property type="project" value="TreeGrafter"/>
</dbReference>
<feature type="repeat" description="TPR" evidence="2">
    <location>
        <begin position="436"/>
        <end position="469"/>
    </location>
</feature>
<feature type="repeat" description="TPR" evidence="2">
    <location>
        <begin position="214"/>
        <end position="247"/>
    </location>
</feature>
<evidence type="ECO:0000256" key="2">
    <source>
        <dbReference type="PROSITE-ProRule" id="PRU00339"/>
    </source>
</evidence>
<feature type="chain" id="PRO_5014992969" description="Outer membrane lipoprotein BamD-like domain-containing protein" evidence="3">
    <location>
        <begin position="21"/>
        <end position="561"/>
    </location>
</feature>
<dbReference type="EMBL" id="PETL01000043">
    <property type="protein sequence ID" value="PIV64697.1"/>
    <property type="molecule type" value="Genomic_DNA"/>
</dbReference>
<feature type="repeat" description="TPR" evidence="2">
    <location>
        <begin position="177"/>
        <end position="210"/>
    </location>
</feature>
<keyword evidence="1 3" id="KW-0732">Signal</keyword>
<evidence type="ECO:0000256" key="1">
    <source>
        <dbReference type="ARBA" id="ARBA00022729"/>
    </source>
</evidence>
<dbReference type="InterPro" id="IPR019734">
    <property type="entry name" value="TPR_rpt"/>
</dbReference>
<dbReference type="PANTHER" id="PTHR12558:SF13">
    <property type="entry name" value="CELL DIVISION CYCLE PROTEIN 27 HOMOLOG"/>
    <property type="match status" value="1"/>
</dbReference>
<feature type="repeat" description="TPR" evidence="2">
    <location>
        <begin position="59"/>
        <end position="92"/>
    </location>
</feature>
<sequence length="561" mass="65051">MKKLILALLISFLIPGLLSAGEREDFAIAQEAYKKGLFQETASYLEKFIADYPKSKNADYGYLLSGIAYLKIKKPEKAISEFQSVLSRYPETHYREIITYYLGASFYEADRGKEAEKIFQKFLEEYPRSKYLESVYYALVLSTLQGAELPQAEEWLASLEKFYPQSELIKSGKKMIAYKYYQRALGYYQKENYPDALNDFQKTISFTREEILLSNSFLKIGDIFFNQKKYQEAEDEYQRVISDFPESMAASFALFQLGTLYEKKRDFKEARTLFRKILARFPESTLIPDCFYEIGLSFFREEDYCLARENFEKVIKEYPGAELAKSALLQKALCDYNGKEYQKALDAFQEFINKYPNHQLIGEAYYGTGNLLSQLGRKKEAKEIWAKGLQTKPASPLTPEFNLLIARGYFEEGEFGQAKIRLREILERFPENSAVPEALYLLGLCSLKEKKKEEAMSYFDRFLAFYPQDSLTAAVAIEKGNLLINQEEWEKAMEVLKKIPKENRVLYAESLFKIGDCLQNLKRPKDALHSYLEVSTFCNDISPWNKKAEEAIIALKKILSN</sequence>
<feature type="domain" description="Outer membrane lipoprotein BamD-like" evidence="4">
    <location>
        <begin position="71"/>
        <end position="146"/>
    </location>
</feature>
<dbReference type="PANTHER" id="PTHR12558">
    <property type="entry name" value="CELL DIVISION CYCLE 16,23,27"/>
    <property type="match status" value="1"/>
</dbReference>
<evidence type="ECO:0000313" key="6">
    <source>
        <dbReference type="Proteomes" id="UP000228886"/>
    </source>
</evidence>
<feature type="repeat" description="TPR" evidence="2">
    <location>
        <begin position="362"/>
        <end position="395"/>
    </location>
</feature>
<protein>
    <recommendedName>
        <fullName evidence="4">Outer membrane lipoprotein BamD-like domain-containing protein</fullName>
    </recommendedName>
</protein>
<gene>
    <name evidence="5" type="ORF">COS11_00840</name>
</gene>
<evidence type="ECO:0000313" key="5">
    <source>
        <dbReference type="EMBL" id="PIV64697.1"/>
    </source>
</evidence>
<dbReference type="InterPro" id="IPR039565">
    <property type="entry name" value="BamD-like"/>
</dbReference>
<dbReference type="Pfam" id="PF13424">
    <property type="entry name" value="TPR_12"/>
    <property type="match status" value="1"/>
</dbReference>
<feature type="signal peptide" evidence="3">
    <location>
        <begin position="1"/>
        <end position="20"/>
    </location>
</feature>
<comment type="caution">
    <text evidence="5">The sequence shown here is derived from an EMBL/GenBank/DDBJ whole genome shotgun (WGS) entry which is preliminary data.</text>
</comment>
<name>A0A2M7EAD2_9BACT</name>
<reference evidence="6" key="1">
    <citation type="submission" date="2017-09" db="EMBL/GenBank/DDBJ databases">
        <title>Depth-based differentiation of microbial function through sediment-hosted aquifers and enrichment of novel symbionts in the deep terrestrial subsurface.</title>
        <authorList>
            <person name="Probst A.J."/>
            <person name="Ladd B."/>
            <person name="Jarett J.K."/>
            <person name="Geller-Mcgrath D.E."/>
            <person name="Sieber C.M.K."/>
            <person name="Emerson J.B."/>
            <person name="Anantharaman K."/>
            <person name="Thomas B.C."/>
            <person name="Malmstrom R."/>
            <person name="Stieglmeier M."/>
            <person name="Klingl A."/>
            <person name="Woyke T."/>
            <person name="Ryan C.M."/>
            <person name="Banfield J.F."/>
        </authorList>
    </citation>
    <scope>NUCLEOTIDE SEQUENCE [LARGE SCALE GENOMIC DNA]</scope>
</reference>
<dbReference type="PROSITE" id="PS50005">
    <property type="entry name" value="TPR"/>
    <property type="match status" value="7"/>
</dbReference>
<dbReference type="Gene3D" id="1.25.40.10">
    <property type="entry name" value="Tetratricopeptide repeat domain"/>
    <property type="match status" value="4"/>
</dbReference>
<evidence type="ECO:0000256" key="3">
    <source>
        <dbReference type="SAM" id="SignalP"/>
    </source>
</evidence>
<feature type="repeat" description="TPR" evidence="2">
    <location>
        <begin position="288"/>
        <end position="321"/>
    </location>
</feature>
<dbReference type="InterPro" id="IPR011990">
    <property type="entry name" value="TPR-like_helical_dom_sf"/>
</dbReference>
<organism evidence="5 6">
    <name type="scientific">bacterium (Candidatus Ratteibacteria) CG01_land_8_20_14_3_00_40_19</name>
    <dbReference type="NCBI Taxonomy" id="2014290"/>
    <lineage>
        <taxon>Bacteria</taxon>
        <taxon>Candidatus Ratteibacteria</taxon>
    </lineage>
</organism>
<evidence type="ECO:0000259" key="4">
    <source>
        <dbReference type="Pfam" id="PF13525"/>
    </source>
</evidence>
<feature type="domain" description="Outer membrane lipoprotein BamD-like" evidence="4">
    <location>
        <begin position="291"/>
        <end position="370"/>
    </location>
</feature>